<evidence type="ECO:0000313" key="2">
    <source>
        <dbReference type="Proteomes" id="UP000324222"/>
    </source>
</evidence>
<evidence type="ECO:0000313" key="1">
    <source>
        <dbReference type="EMBL" id="MPC80434.1"/>
    </source>
</evidence>
<dbReference type="EMBL" id="VSRR010054006">
    <property type="protein sequence ID" value="MPC80434.1"/>
    <property type="molecule type" value="Genomic_DNA"/>
</dbReference>
<keyword evidence="2" id="KW-1185">Reference proteome</keyword>
<gene>
    <name evidence="1" type="ORF">E2C01_075014</name>
</gene>
<dbReference type="AlphaFoldDB" id="A0A5B7IIS0"/>
<protein>
    <submittedName>
        <fullName evidence="1">Uncharacterized protein</fullName>
    </submittedName>
</protein>
<sequence length="22" mass="2633">MGRSLPLRCIFFHNDRKVLQTT</sequence>
<name>A0A5B7IIS0_PORTR</name>
<proteinExistence type="predicted"/>
<comment type="caution">
    <text evidence="1">The sequence shown here is derived from an EMBL/GenBank/DDBJ whole genome shotgun (WGS) entry which is preliminary data.</text>
</comment>
<dbReference type="Proteomes" id="UP000324222">
    <property type="component" value="Unassembled WGS sequence"/>
</dbReference>
<reference evidence="1 2" key="1">
    <citation type="submission" date="2019-05" db="EMBL/GenBank/DDBJ databases">
        <title>Another draft genome of Portunus trituberculatus and its Hox gene families provides insights of decapod evolution.</title>
        <authorList>
            <person name="Jeong J.-H."/>
            <person name="Song I."/>
            <person name="Kim S."/>
            <person name="Choi T."/>
            <person name="Kim D."/>
            <person name="Ryu S."/>
            <person name="Kim W."/>
        </authorList>
    </citation>
    <scope>NUCLEOTIDE SEQUENCE [LARGE SCALE GENOMIC DNA]</scope>
    <source>
        <tissue evidence="1">Muscle</tissue>
    </source>
</reference>
<accession>A0A5B7IIS0</accession>
<organism evidence="1 2">
    <name type="scientific">Portunus trituberculatus</name>
    <name type="common">Swimming crab</name>
    <name type="synonym">Neptunus trituberculatus</name>
    <dbReference type="NCBI Taxonomy" id="210409"/>
    <lineage>
        <taxon>Eukaryota</taxon>
        <taxon>Metazoa</taxon>
        <taxon>Ecdysozoa</taxon>
        <taxon>Arthropoda</taxon>
        <taxon>Crustacea</taxon>
        <taxon>Multicrustacea</taxon>
        <taxon>Malacostraca</taxon>
        <taxon>Eumalacostraca</taxon>
        <taxon>Eucarida</taxon>
        <taxon>Decapoda</taxon>
        <taxon>Pleocyemata</taxon>
        <taxon>Brachyura</taxon>
        <taxon>Eubrachyura</taxon>
        <taxon>Portunoidea</taxon>
        <taxon>Portunidae</taxon>
        <taxon>Portuninae</taxon>
        <taxon>Portunus</taxon>
    </lineage>
</organism>